<dbReference type="Pfam" id="PF13242">
    <property type="entry name" value="Hydrolase_like"/>
    <property type="match status" value="1"/>
</dbReference>
<keyword evidence="9" id="KW-1185">Reference proteome</keyword>
<gene>
    <name evidence="8" type="ORF">DEH84_03645</name>
</gene>
<keyword evidence="3" id="KW-0963">Cytoplasm</keyword>
<dbReference type="EMBL" id="CP029210">
    <property type="protein sequence ID" value="AWI55083.1"/>
    <property type="molecule type" value="Genomic_DNA"/>
</dbReference>
<proteinExistence type="inferred from homology"/>
<keyword evidence="5 8" id="KW-0378">Hydrolase</keyword>
<name>A0A2U8FVL4_9BURK</name>
<evidence type="ECO:0000313" key="9">
    <source>
        <dbReference type="Proteomes" id="UP000244892"/>
    </source>
</evidence>
<comment type="similarity">
    <text evidence="2">Belongs to the GmhB family.</text>
</comment>
<keyword evidence="6" id="KW-0119">Carbohydrate metabolism</keyword>
<keyword evidence="4" id="KW-0479">Metal-binding</keyword>
<dbReference type="CDD" id="cd07503">
    <property type="entry name" value="HAD_HisB-N"/>
    <property type="match status" value="1"/>
</dbReference>
<dbReference type="GO" id="GO:0016791">
    <property type="term" value="F:phosphatase activity"/>
    <property type="evidence" value="ECO:0007669"/>
    <property type="project" value="InterPro"/>
</dbReference>
<dbReference type="InterPro" id="IPR006543">
    <property type="entry name" value="Histidinol-phos"/>
</dbReference>
<organism evidence="8 9">
    <name type="scientific">Aquabacterium olei</name>
    <dbReference type="NCBI Taxonomy" id="1296669"/>
    <lineage>
        <taxon>Bacteria</taxon>
        <taxon>Pseudomonadati</taxon>
        <taxon>Pseudomonadota</taxon>
        <taxon>Betaproteobacteria</taxon>
        <taxon>Burkholderiales</taxon>
        <taxon>Aquabacterium</taxon>
    </lineage>
</organism>
<dbReference type="PANTHER" id="PTHR42891">
    <property type="entry name" value="D-GLYCERO-BETA-D-MANNO-HEPTOSE-1,7-BISPHOSPHATE 7-PHOSPHATASE"/>
    <property type="match status" value="1"/>
</dbReference>
<dbReference type="PANTHER" id="PTHR42891:SF1">
    <property type="entry name" value="D-GLYCERO-BETA-D-MANNO-HEPTOSE-1,7-BISPHOSPHATE 7-PHOSPHATASE"/>
    <property type="match status" value="1"/>
</dbReference>
<dbReference type="AlphaFoldDB" id="A0A2U8FVL4"/>
<evidence type="ECO:0000256" key="1">
    <source>
        <dbReference type="ARBA" id="ARBA00004496"/>
    </source>
</evidence>
<dbReference type="KEGG" id="aon:DEH84_03645"/>
<evidence type="ECO:0000313" key="8">
    <source>
        <dbReference type="EMBL" id="AWI55083.1"/>
    </source>
</evidence>
<dbReference type="GO" id="GO:0046872">
    <property type="term" value="F:metal ion binding"/>
    <property type="evidence" value="ECO:0007669"/>
    <property type="project" value="UniProtKB-KW"/>
</dbReference>
<dbReference type="InterPro" id="IPR036412">
    <property type="entry name" value="HAD-like_sf"/>
</dbReference>
<dbReference type="InterPro" id="IPR004446">
    <property type="entry name" value="Heptose_bisP_phosphatase"/>
</dbReference>
<reference evidence="8 9" key="1">
    <citation type="submission" date="2018-05" db="EMBL/GenBank/DDBJ databases">
        <title>complete genome sequence of Aquabacterium olei NBRC 110486.</title>
        <authorList>
            <person name="Tang B."/>
            <person name="Chang J."/>
            <person name="Zhang L."/>
            <person name="Yang H."/>
        </authorList>
    </citation>
    <scope>NUCLEOTIDE SEQUENCE [LARGE SCALE GENOMIC DNA]</scope>
    <source>
        <strain evidence="8 9">NBRC 110486</strain>
    </source>
</reference>
<dbReference type="NCBIfam" id="TIGR01662">
    <property type="entry name" value="HAD-SF-IIIA"/>
    <property type="match status" value="1"/>
</dbReference>
<evidence type="ECO:0000256" key="6">
    <source>
        <dbReference type="ARBA" id="ARBA00023277"/>
    </source>
</evidence>
<dbReference type="GO" id="GO:0005975">
    <property type="term" value="P:carbohydrate metabolic process"/>
    <property type="evidence" value="ECO:0007669"/>
    <property type="project" value="InterPro"/>
</dbReference>
<dbReference type="GO" id="GO:0005737">
    <property type="term" value="C:cytoplasm"/>
    <property type="evidence" value="ECO:0007669"/>
    <property type="project" value="UniProtKB-SubCell"/>
</dbReference>
<evidence type="ECO:0000256" key="4">
    <source>
        <dbReference type="ARBA" id="ARBA00022723"/>
    </source>
</evidence>
<evidence type="ECO:0000256" key="5">
    <source>
        <dbReference type="ARBA" id="ARBA00022801"/>
    </source>
</evidence>
<protein>
    <recommendedName>
        <fullName evidence="7">D,D-heptose 1,7-bisphosphate phosphatase</fullName>
    </recommendedName>
</protein>
<evidence type="ECO:0000256" key="7">
    <source>
        <dbReference type="ARBA" id="ARBA00031828"/>
    </source>
</evidence>
<dbReference type="OrthoDB" id="9781367at2"/>
<dbReference type="SUPFAM" id="SSF56784">
    <property type="entry name" value="HAD-like"/>
    <property type="match status" value="1"/>
</dbReference>
<dbReference type="Proteomes" id="UP000244892">
    <property type="component" value="Chromosome"/>
</dbReference>
<evidence type="ECO:0000256" key="3">
    <source>
        <dbReference type="ARBA" id="ARBA00022490"/>
    </source>
</evidence>
<evidence type="ECO:0000256" key="2">
    <source>
        <dbReference type="ARBA" id="ARBA00005628"/>
    </source>
</evidence>
<dbReference type="NCBIfam" id="TIGR01656">
    <property type="entry name" value="Histidinol-ppas"/>
    <property type="match status" value="1"/>
</dbReference>
<comment type="subcellular location">
    <subcellularLocation>
        <location evidence="1">Cytoplasm</location>
    </subcellularLocation>
</comment>
<dbReference type="InterPro" id="IPR006549">
    <property type="entry name" value="HAD-SF_hydro_IIIA"/>
</dbReference>
<dbReference type="Gene3D" id="3.40.50.1000">
    <property type="entry name" value="HAD superfamily/HAD-like"/>
    <property type="match status" value="1"/>
</dbReference>
<dbReference type="InterPro" id="IPR023214">
    <property type="entry name" value="HAD_sf"/>
</dbReference>
<accession>A0A2U8FVL4</accession>
<sequence length="215" mass="23254">MRTTARPSEPEPAPARPVPRKRAVFLDKDGTLIEDVPYNVDPALIKLTPSAIEGLRLLQARGFVLVIVTNQSGLARRLFDRLQLNQALAALRGMLSAAGVHILDVFVCPHAPAAALAPGCLCRKPSPGLLLQAAAVHQIDLRRSWMVGDILNDVEAGHRAGCRSVLMDVGNETEWRLTPIRRPDLRAPNLFEAAQAILALDTEPAPSAPSHTENP</sequence>